<dbReference type="EMBL" id="JBHUEM010000055">
    <property type="protein sequence ID" value="MFD1739494.1"/>
    <property type="molecule type" value="Genomic_DNA"/>
</dbReference>
<dbReference type="RefSeq" id="WP_377930734.1">
    <property type="nucleotide sequence ID" value="NZ_JBHUEM010000055.1"/>
</dbReference>
<gene>
    <name evidence="4" type="ORF">ACFSCX_23720</name>
</gene>
<dbReference type="Proteomes" id="UP001597214">
    <property type="component" value="Unassembled WGS sequence"/>
</dbReference>
<evidence type="ECO:0000259" key="2">
    <source>
        <dbReference type="Pfam" id="PF13786"/>
    </source>
</evidence>
<feature type="transmembrane region" description="Helical" evidence="1">
    <location>
        <begin position="45"/>
        <end position="67"/>
    </location>
</feature>
<evidence type="ECO:0000256" key="1">
    <source>
        <dbReference type="SAM" id="Phobius"/>
    </source>
</evidence>
<dbReference type="Pfam" id="PF13786">
    <property type="entry name" value="DUF4179"/>
    <property type="match status" value="1"/>
</dbReference>
<evidence type="ECO:0000259" key="3">
    <source>
        <dbReference type="Pfam" id="PF18705"/>
    </source>
</evidence>
<feature type="domain" description="DUF4179" evidence="2">
    <location>
        <begin position="44"/>
        <end position="136"/>
    </location>
</feature>
<protein>
    <submittedName>
        <fullName evidence="4">DUF4179 domain-containing protein</fullName>
    </submittedName>
</protein>
<keyword evidence="1" id="KW-1133">Transmembrane helix</keyword>
<keyword evidence="5" id="KW-1185">Reference proteome</keyword>
<reference evidence="5" key="1">
    <citation type="journal article" date="2019" name="Int. J. Syst. Evol. Microbiol.">
        <title>The Global Catalogue of Microorganisms (GCM) 10K type strain sequencing project: providing services to taxonomists for standard genome sequencing and annotation.</title>
        <authorList>
            <consortium name="The Broad Institute Genomics Platform"/>
            <consortium name="The Broad Institute Genome Sequencing Center for Infectious Disease"/>
            <person name="Wu L."/>
            <person name="Ma J."/>
        </authorList>
    </citation>
    <scope>NUCLEOTIDE SEQUENCE [LARGE SCALE GENOMIC DNA]</scope>
    <source>
        <strain evidence="5">CCUG 49339</strain>
    </source>
</reference>
<name>A0ABW4LXG2_9BACI</name>
<accession>A0ABW4LXG2</accession>
<feature type="domain" description="DUF5643" evidence="3">
    <location>
        <begin position="234"/>
        <end position="340"/>
    </location>
</feature>
<evidence type="ECO:0000313" key="5">
    <source>
        <dbReference type="Proteomes" id="UP001597214"/>
    </source>
</evidence>
<dbReference type="Gene3D" id="2.60.40.1630">
    <property type="entry name" value="bacillus anthracis domain"/>
    <property type="match status" value="1"/>
</dbReference>
<organism evidence="4 5">
    <name type="scientific">Bacillus salitolerans</name>
    <dbReference type="NCBI Taxonomy" id="1437434"/>
    <lineage>
        <taxon>Bacteria</taxon>
        <taxon>Bacillati</taxon>
        <taxon>Bacillota</taxon>
        <taxon>Bacilli</taxon>
        <taxon>Bacillales</taxon>
        <taxon>Bacillaceae</taxon>
        <taxon>Bacillus</taxon>
    </lineage>
</organism>
<proteinExistence type="predicted"/>
<evidence type="ECO:0000313" key="4">
    <source>
        <dbReference type="EMBL" id="MFD1739494.1"/>
    </source>
</evidence>
<dbReference type="InterPro" id="IPR025436">
    <property type="entry name" value="DUF4179"/>
</dbReference>
<comment type="caution">
    <text evidence="4">The sequence shown here is derived from an EMBL/GenBank/DDBJ whole genome shotgun (WGS) entry which is preliminary data.</text>
</comment>
<dbReference type="InterPro" id="IPR040680">
    <property type="entry name" value="DUF5643"/>
</dbReference>
<keyword evidence="1" id="KW-0472">Membrane</keyword>
<keyword evidence="1" id="KW-0812">Transmembrane</keyword>
<dbReference type="Pfam" id="PF18705">
    <property type="entry name" value="DUF5643"/>
    <property type="match status" value="1"/>
</dbReference>
<sequence>MTIKHEDQIERELKSFTNQPLPEKLDQQIYEGFANGRRYKNRWDVFKHTGLSVAALFLFFVLSVNYIPGFQKVAGDIPGIKKLVEMVTYDKGLQDAIENEYIQVIDKANENEGMTITIDNIIVDKRRLIIFTTLESTKDYQEVGFKSIQLQDKNGVTIGNHLLSVGTYQLENNKGSLMIDFAWNEDQDFTNELTLNVEVGEYNFESKEESERIKGAVPLSVKFPVDLEKIQLSEELIINQSVEVEGQVIHFEKLVSYPTRQVLYLSYDEKNTKDILQLVDLRLENEKGEVISREAGASINGNHRTISLTGSYFQNHKELNIVFSKVMALDKDKTSVVVDLEKSTLLEAPDQQLTLRDVTKTNMFGLENTLAINFNITPGIDGNNHFSLSGSFTDATGKIFHSGQQSSSSGEYSIYIEDQEYKSPLTFEVNYYPVYIEEEVRVRVKE</sequence>